<evidence type="ECO:0000256" key="1">
    <source>
        <dbReference type="SAM" id="Phobius"/>
    </source>
</evidence>
<feature type="transmembrane region" description="Helical" evidence="1">
    <location>
        <begin position="23"/>
        <end position="48"/>
    </location>
</feature>
<name>A0A4Y8AF54_9SPHI</name>
<gene>
    <name evidence="3" type="ORF">E2R65_05260</name>
    <name evidence="2" type="ORF">GGR35_001572</name>
</gene>
<dbReference type="OrthoDB" id="1120881at2"/>
<keyword evidence="1" id="KW-0472">Membrane</keyword>
<sequence length="212" mass="23196">MKENQIQDELTSIRSLMERSSKFISLSGLSGVLAGVYALIGAAVAWWLTFGSDHFDQLDYNTYNDAVEGPLHTNLQKLALTGIIVFIASIITGVVLTRRKAKQKGQSVWGRASRQLLFNLAVPLVTGAILVLVLIFRGYFSVVASTTLIFYGLALVNASNVTYNDVKYLGIIEITLGLLAALLPGCGLLIWAFGFGVLHIVYGSIMYLKYDR</sequence>
<evidence type="ECO:0000313" key="2">
    <source>
        <dbReference type="EMBL" id="MBB3968980.1"/>
    </source>
</evidence>
<dbReference type="AlphaFoldDB" id="A0A4Y8AF54"/>
<dbReference type="RefSeq" id="WP_134335451.1">
    <property type="nucleotide sequence ID" value="NZ_BMCZ01000009.1"/>
</dbReference>
<dbReference type="EMBL" id="SNQG01000002">
    <property type="protein sequence ID" value="TEW67398.1"/>
    <property type="molecule type" value="Genomic_DNA"/>
</dbReference>
<organism evidence="3 4">
    <name type="scientific">Mucilaginibacter phyllosphaerae</name>
    <dbReference type="NCBI Taxonomy" id="1812349"/>
    <lineage>
        <taxon>Bacteria</taxon>
        <taxon>Pseudomonadati</taxon>
        <taxon>Bacteroidota</taxon>
        <taxon>Sphingobacteriia</taxon>
        <taxon>Sphingobacteriales</taxon>
        <taxon>Sphingobacteriaceae</taxon>
        <taxon>Mucilaginibacter</taxon>
    </lineage>
</organism>
<reference evidence="2 5" key="3">
    <citation type="submission" date="2020-08" db="EMBL/GenBank/DDBJ databases">
        <title>Genomic Encyclopedia of Type Strains, Phase IV (KMG-IV): sequencing the most valuable type-strain genomes for metagenomic binning, comparative biology and taxonomic classification.</title>
        <authorList>
            <person name="Goeker M."/>
        </authorList>
    </citation>
    <scope>NUCLEOTIDE SEQUENCE [LARGE SCALE GENOMIC DNA]</scope>
    <source>
        <strain evidence="2 5">DSM 100995</strain>
    </source>
</reference>
<feature type="transmembrane region" description="Helical" evidence="1">
    <location>
        <begin position="78"/>
        <end position="96"/>
    </location>
</feature>
<feature type="transmembrane region" description="Helical" evidence="1">
    <location>
        <begin position="142"/>
        <end position="159"/>
    </location>
</feature>
<dbReference type="EMBL" id="JACIEG010000002">
    <property type="protein sequence ID" value="MBB3968980.1"/>
    <property type="molecule type" value="Genomic_DNA"/>
</dbReference>
<keyword evidence="1" id="KW-0812">Transmembrane</keyword>
<reference evidence="3 4" key="1">
    <citation type="journal article" date="2016" name="Int. J. Syst. Evol. Microbiol.">
        <title>Proposal of Mucilaginibacter phyllosphaerae sp. nov. isolated from the phyllosphere of Galium album.</title>
        <authorList>
            <person name="Aydogan E.L."/>
            <person name="Busse H.J."/>
            <person name="Moser G."/>
            <person name="Muller C."/>
            <person name="Kampfer P."/>
            <person name="Glaeser S.P."/>
        </authorList>
    </citation>
    <scope>NUCLEOTIDE SEQUENCE [LARGE SCALE GENOMIC DNA]</scope>
    <source>
        <strain evidence="3 4">PP-F2FG21</strain>
    </source>
</reference>
<proteinExistence type="predicted"/>
<dbReference type="Proteomes" id="UP000297248">
    <property type="component" value="Unassembled WGS sequence"/>
</dbReference>
<evidence type="ECO:0000313" key="4">
    <source>
        <dbReference type="Proteomes" id="UP000297248"/>
    </source>
</evidence>
<feature type="transmembrane region" description="Helical" evidence="1">
    <location>
        <begin position="116"/>
        <end position="136"/>
    </location>
</feature>
<evidence type="ECO:0000313" key="3">
    <source>
        <dbReference type="EMBL" id="TEW67398.1"/>
    </source>
</evidence>
<comment type="caution">
    <text evidence="3">The sequence shown here is derived from an EMBL/GenBank/DDBJ whole genome shotgun (WGS) entry which is preliminary data.</text>
</comment>
<dbReference type="Proteomes" id="UP000583101">
    <property type="component" value="Unassembled WGS sequence"/>
</dbReference>
<keyword evidence="1" id="KW-1133">Transmembrane helix</keyword>
<protein>
    <submittedName>
        <fullName evidence="3">Uncharacterized protein</fullName>
    </submittedName>
</protein>
<evidence type="ECO:0000313" key="5">
    <source>
        <dbReference type="Proteomes" id="UP000583101"/>
    </source>
</evidence>
<reference evidence="3" key="2">
    <citation type="submission" date="2019-03" db="EMBL/GenBank/DDBJ databases">
        <authorList>
            <person name="Yan Y.-Q."/>
            <person name="Du Z.-J."/>
        </authorList>
    </citation>
    <scope>NUCLEOTIDE SEQUENCE</scope>
    <source>
        <strain evidence="3">PP-F2FG21</strain>
    </source>
</reference>
<accession>A0A4Y8AF54</accession>
<keyword evidence="5" id="KW-1185">Reference proteome</keyword>